<keyword evidence="3" id="KW-1185">Reference proteome</keyword>
<proteinExistence type="predicted"/>
<reference evidence="2" key="1">
    <citation type="submission" date="2020-01" db="EMBL/GenBank/DDBJ databases">
        <authorList>
            <consortium name="DOE Joint Genome Institute"/>
            <person name="Haridas S."/>
            <person name="Albert R."/>
            <person name="Binder M."/>
            <person name="Bloem J."/>
            <person name="Labutti K."/>
            <person name="Salamov A."/>
            <person name="Andreopoulos B."/>
            <person name="Baker S.E."/>
            <person name="Barry K."/>
            <person name="Bills G."/>
            <person name="Bluhm B.H."/>
            <person name="Cannon C."/>
            <person name="Castanera R."/>
            <person name="Culley D.E."/>
            <person name="Daum C."/>
            <person name="Ezra D."/>
            <person name="Gonzalez J.B."/>
            <person name="Henrissat B."/>
            <person name="Kuo A."/>
            <person name="Liang C."/>
            <person name="Lipzen A."/>
            <person name="Lutzoni F."/>
            <person name="Magnuson J."/>
            <person name="Mondo S."/>
            <person name="Nolan M."/>
            <person name="Ohm R."/>
            <person name="Pangilinan J."/>
            <person name="Park H.-J."/>
            <person name="Ramirez L."/>
            <person name="Alfaro M."/>
            <person name="Sun H."/>
            <person name="Tritt A."/>
            <person name="Yoshinaga Y."/>
            <person name="Zwiers L.-H."/>
            <person name="Turgeon B.G."/>
            <person name="Goodwin S.B."/>
            <person name="Spatafora J.W."/>
            <person name="Crous P.W."/>
            <person name="Grigoriev I.V."/>
        </authorList>
    </citation>
    <scope>NUCLEOTIDE SEQUENCE</scope>
    <source>
        <strain evidence="2">CBS 394.84</strain>
    </source>
</reference>
<comment type="caution">
    <text evidence="2">The sequence shown here is derived from an EMBL/GenBank/DDBJ whole genome shotgun (WGS) entry which is preliminary data.</text>
</comment>
<feature type="region of interest" description="Disordered" evidence="1">
    <location>
        <begin position="352"/>
        <end position="448"/>
    </location>
</feature>
<dbReference type="EMBL" id="ML976617">
    <property type="protein sequence ID" value="KAF1843250.1"/>
    <property type="molecule type" value="Genomic_DNA"/>
</dbReference>
<dbReference type="Proteomes" id="UP000800039">
    <property type="component" value="Unassembled WGS sequence"/>
</dbReference>
<sequence length="448" mass="50921">MANDVAPRTGRFKNIVKYHPDNINKASNEDGVEKHYENTSQKKKKTTAKAQVIEVADDDAGLVADDDDVAGLLNRKTEYQKDVSMDESIIAERRPKRDKKVIEHLISALPVWRRKGTVYDCDEVHADAWEALKDNNLTMAVDDDDYDPIIIHKYHPILNRHNEATRIFKERAARQLVESTEAFDDRDRREAKEMLGHMLKHARDSYVDGFLADQAADSLADKVFQGNYNPEPTETYTTEEANNCAQRFLDAFDTTQRRTLGEDLLISRVVKSENWIGALAIALLPPREVLERMGKVQTSQGTGENMKKRYREMTTKFLTGYHEEHKAYTSFVYILYSFYTLTRILREKNQTEAAAEAREDDDDDDDGGSDDQDEAYGEGDDDDGGQEARGSGDEKDEPAKKKTVGQTKAKTQGKLGGDRSAQSHKKRKASPADSNRRRKRGRYEEAEN</sequence>
<dbReference type="OrthoDB" id="10570415at2759"/>
<organism evidence="2 3">
    <name type="scientific">Cucurbitaria berberidis CBS 394.84</name>
    <dbReference type="NCBI Taxonomy" id="1168544"/>
    <lineage>
        <taxon>Eukaryota</taxon>
        <taxon>Fungi</taxon>
        <taxon>Dikarya</taxon>
        <taxon>Ascomycota</taxon>
        <taxon>Pezizomycotina</taxon>
        <taxon>Dothideomycetes</taxon>
        <taxon>Pleosporomycetidae</taxon>
        <taxon>Pleosporales</taxon>
        <taxon>Pleosporineae</taxon>
        <taxon>Cucurbitariaceae</taxon>
        <taxon>Cucurbitaria</taxon>
    </lineage>
</organism>
<feature type="compositionally biased region" description="Basic and acidic residues" evidence="1">
    <location>
        <begin position="21"/>
        <end position="37"/>
    </location>
</feature>
<gene>
    <name evidence="2" type="ORF">K460DRAFT_357007</name>
</gene>
<feature type="compositionally biased region" description="Acidic residues" evidence="1">
    <location>
        <begin position="358"/>
        <end position="385"/>
    </location>
</feature>
<evidence type="ECO:0000313" key="2">
    <source>
        <dbReference type="EMBL" id="KAF1843250.1"/>
    </source>
</evidence>
<dbReference type="GeneID" id="63849255"/>
<evidence type="ECO:0000256" key="1">
    <source>
        <dbReference type="SAM" id="MobiDB-lite"/>
    </source>
</evidence>
<accession>A0A9P4GDJ6</accession>
<dbReference type="AlphaFoldDB" id="A0A9P4GDJ6"/>
<protein>
    <submittedName>
        <fullName evidence="2">Uncharacterized protein</fullName>
    </submittedName>
</protein>
<dbReference type="RefSeq" id="XP_040785813.1">
    <property type="nucleotide sequence ID" value="XM_040932003.1"/>
</dbReference>
<feature type="region of interest" description="Disordered" evidence="1">
    <location>
        <begin position="21"/>
        <end position="40"/>
    </location>
</feature>
<feature type="compositionally biased region" description="Basic and acidic residues" evidence="1">
    <location>
        <begin position="390"/>
        <end position="400"/>
    </location>
</feature>
<name>A0A9P4GDJ6_9PLEO</name>
<evidence type="ECO:0000313" key="3">
    <source>
        <dbReference type="Proteomes" id="UP000800039"/>
    </source>
</evidence>